<organism evidence="2 3">
    <name type="scientific">Rhizobium altiplani</name>
    <dbReference type="NCBI Taxonomy" id="1864509"/>
    <lineage>
        <taxon>Bacteria</taxon>
        <taxon>Pseudomonadati</taxon>
        <taxon>Pseudomonadota</taxon>
        <taxon>Alphaproteobacteria</taxon>
        <taxon>Hyphomicrobiales</taxon>
        <taxon>Rhizobiaceae</taxon>
        <taxon>Rhizobium/Agrobacterium group</taxon>
        <taxon>Rhizobium</taxon>
    </lineage>
</organism>
<comment type="caution">
    <text evidence="2">The sequence shown here is derived from an EMBL/GenBank/DDBJ whole genome shotgun (WGS) entry which is preliminary data.</text>
</comment>
<evidence type="ECO:0000313" key="2">
    <source>
        <dbReference type="EMBL" id="KWV56933.1"/>
    </source>
</evidence>
<sequence>MKCCRHAAVAALFWLVTGFAYADEAPFLQSLAGDWTGGGMMKRTTSSSPINLSCNFTSQASGEALSMKGTCRGMIVITRPVSANITVTGTQYAGRYVGPSGGVSGLQGSRRGDAINLAVRWSKVINGDRSANMTIQRVDANAIRIRTVDKDPASGQQVVTSEINLQRD</sequence>
<gene>
    <name evidence="2" type="ORF">AS026_32500</name>
</gene>
<evidence type="ECO:0000256" key="1">
    <source>
        <dbReference type="SAM" id="SignalP"/>
    </source>
</evidence>
<evidence type="ECO:0000313" key="3">
    <source>
        <dbReference type="Proteomes" id="UP000068164"/>
    </source>
</evidence>
<dbReference type="RefSeq" id="WP_062369021.1">
    <property type="nucleotide sequence ID" value="NZ_JBBNAS010000246.1"/>
</dbReference>
<proteinExistence type="predicted"/>
<dbReference type="Proteomes" id="UP000068164">
    <property type="component" value="Unassembled WGS sequence"/>
</dbReference>
<keyword evidence="3" id="KW-1185">Reference proteome</keyword>
<reference evidence="2 3" key="1">
    <citation type="submission" date="2015-11" db="EMBL/GenBank/DDBJ databases">
        <title>Draft Genome Sequence of the Strain BR 10423 (Rhizobium sp.) isolated from nodules of Mimosa pudica.</title>
        <authorList>
            <person name="Barauna A.C."/>
            <person name="Zilli J.E."/>
            <person name="Simoes-Araujo J.L."/>
            <person name="Reis V.M."/>
            <person name="James E.K."/>
            <person name="Reis F.B.Jr."/>
            <person name="Rouws L.F."/>
            <person name="Passos S.R."/>
            <person name="Gois S.R."/>
        </authorList>
    </citation>
    <scope>NUCLEOTIDE SEQUENCE [LARGE SCALE GENOMIC DNA]</scope>
    <source>
        <strain evidence="2 3">BR10423</strain>
    </source>
</reference>
<feature type="chain" id="PRO_5007137280" evidence="1">
    <location>
        <begin position="23"/>
        <end position="168"/>
    </location>
</feature>
<name>A0A109JXH8_9HYPH</name>
<dbReference type="OrthoDB" id="7889051at2"/>
<dbReference type="EMBL" id="LNCD01000033">
    <property type="protein sequence ID" value="KWV56933.1"/>
    <property type="molecule type" value="Genomic_DNA"/>
</dbReference>
<keyword evidence="1" id="KW-0732">Signal</keyword>
<feature type="signal peptide" evidence="1">
    <location>
        <begin position="1"/>
        <end position="22"/>
    </location>
</feature>
<protein>
    <submittedName>
        <fullName evidence="2">Uncharacterized protein</fullName>
    </submittedName>
</protein>
<dbReference type="AlphaFoldDB" id="A0A109JXH8"/>
<accession>A0A109JXH8</accession>